<accession>A0ABD0JRK7</accession>
<dbReference type="PROSITE" id="PS50222">
    <property type="entry name" value="EF_HAND_2"/>
    <property type="match status" value="2"/>
</dbReference>
<dbReference type="SUPFAM" id="SSF47473">
    <property type="entry name" value="EF-hand"/>
    <property type="match status" value="2"/>
</dbReference>
<reference evidence="4 5" key="1">
    <citation type="journal article" date="2023" name="Sci. Data">
        <title>Genome assembly of the Korean intertidal mud-creeper Batillaria attramentaria.</title>
        <authorList>
            <person name="Patra A.K."/>
            <person name="Ho P.T."/>
            <person name="Jun S."/>
            <person name="Lee S.J."/>
            <person name="Kim Y."/>
            <person name="Won Y.J."/>
        </authorList>
    </citation>
    <scope>NUCLEOTIDE SEQUENCE [LARGE SCALE GENOMIC DNA]</scope>
    <source>
        <strain evidence="4">Wonlab-2016</strain>
    </source>
</reference>
<protein>
    <recommendedName>
        <fullName evidence="3">EF-hand domain-containing protein</fullName>
    </recommendedName>
</protein>
<feature type="chain" id="PRO_5044803000" description="EF-hand domain-containing protein" evidence="2">
    <location>
        <begin position="18"/>
        <end position="229"/>
    </location>
</feature>
<feature type="domain" description="EF-hand" evidence="3">
    <location>
        <begin position="17"/>
        <end position="52"/>
    </location>
</feature>
<dbReference type="Proteomes" id="UP001519460">
    <property type="component" value="Unassembled WGS sequence"/>
</dbReference>
<keyword evidence="5" id="KW-1185">Reference proteome</keyword>
<gene>
    <name evidence="4" type="ORF">BaRGS_00031016</name>
</gene>
<evidence type="ECO:0000256" key="2">
    <source>
        <dbReference type="SAM" id="SignalP"/>
    </source>
</evidence>
<dbReference type="InterPro" id="IPR018247">
    <property type="entry name" value="EF_Hand_1_Ca_BS"/>
</dbReference>
<evidence type="ECO:0000256" key="1">
    <source>
        <dbReference type="ARBA" id="ARBA00022837"/>
    </source>
</evidence>
<dbReference type="Pfam" id="PF13202">
    <property type="entry name" value="EF-hand_5"/>
    <property type="match status" value="2"/>
</dbReference>
<dbReference type="Gene3D" id="1.10.238.10">
    <property type="entry name" value="EF-hand"/>
    <property type="match status" value="3"/>
</dbReference>
<feature type="non-terminal residue" evidence="4">
    <location>
        <position position="229"/>
    </location>
</feature>
<dbReference type="InterPro" id="IPR002048">
    <property type="entry name" value="EF_hand_dom"/>
</dbReference>
<sequence length="229" mass="25544">TMAILFVLGLMAVTVSGQNEPANVTFEAFDRNADNVVTEAELAEYCRLVDTNDDDSVTYGEFTGGRPALQNDDTWRAMFAEFDTIDTHVDQHIDCAGGPPSDGEIERAEFEDFMTKLTQSTHNQEANITFAAFDRNGDDMVTVAELEEYCKMVDTNGDHMVTFAEFTGGRPALQHDRIWRLMFDGFDQIDTNVDQNIDCVGGPPHFITLADTNGDGEIEETEFDELKNK</sequence>
<dbReference type="PROSITE" id="PS00018">
    <property type="entry name" value="EF_HAND_1"/>
    <property type="match status" value="2"/>
</dbReference>
<dbReference type="InterPro" id="IPR011992">
    <property type="entry name" value="EF-hand-dom_pair"/>
</dbReference>
<evidence type="ECO:0000313" key="4">
    <source>
        <dbReference type="EMBL" id="KAK7477728.1"/>
    </source>
</evidence>
<dbReference type="AlphaFoldDB" id="A0ABD0JRK7"/>
<name>A0ABD0JRK7_9CAEN</name>
<evidence type="ECO:0000259" key="3">
    <source>
        <dbReference type="PROSITE" id="PS50222"/>
    </source>
</evidence>
<keyword evidence="1" id="KW-0106">Calcium</keyword>
<evidence type="ECO:0000313" key="5">
    <source>
        <dbReference type="Proteomes" id="UP001519460"/>
    </source>
</evidence>
<keyword evidence="2" id="KW-0732">Signal</keyword>
<feature type="domain" description="EF-hand" evidence="3">
    <location>
        <begin position="121"/>
        <end position="156"/>
    </location>
</feature>
<organism evidence="4 5">
    <name type="scientific">Batillaria attramentaria</name>
    <dbReference type="NCBI Taxonomy" id="370345"/>
    <lineage>
        <taxon>Eukaryota</taxon>
        <taxon>Metazoa</taxon>
        <taxon>Spiralia</taxon>
        <taxon>Lophotrochozoa</taxon>
        <taxon>Mollusca</taxon>
        <taxon>Gastropoda</taxon>
        <taxon>Caenogastropoda</taxon>
        <taxon>Sorbeoconcha</taxon>
        <taxon>Cerithioidea</taxon>
        <taxon>Batillariidae</taxon>
        <taxon>Batillaria</taxon>
    </lineage>
</organism>
<dbReference type="EMBL" id="JACVVK020000342">
    <property type="protein sequence ID" value="KAK7477728.1"/>
    <property type="molecule type" value="Genomic_DNA"/>
</dbReference>
<feature type="non-terminal residue" evidence="4">
    <location>
        <position position="1"/>
    </location>
</feature>
<proteinExistence type="predicted"/>
<feature type="signal peptide" evidence="2">
    <location>
        <begin position="1"/>
        <end position="17"/>
    </location>
</feature>
<comment type="caution">
    <text evidence="4">The sequence shown here is derived from an EMBL/GenBank/DDBJ whole genome shotgun (WGS) entry which is preliminary data.</text>
</comment>